<dbReference type="Gene3D" id="1.10.8.270">
    <property type="entry name" value="putative rabgap domain of human tbc1 domain family member 14 like domains"/>
    <property type="match status" value="1"/>
</dbReference>
<dbReference type="InterPro" id="IPR011993">
    <property type="entry name" value="PH-like_dom_sf"/>
</dbReference>
<reference evidence="4" key="1">
    <citation type="submission" date="2019-03" db="EMBL/GenBank/DDBJ databases">
        <title>Long read genome sequence of the mycoparasitic Pythium oligandrum ATCC 38472 isolated from sugarbeet rhizosphere.</title>
        <authorList>
            <person name="Gaulin E."/>
        </authorList>
    </citation>
    <scope>NUCLEOTIDE SEQUENCE</scope>
    <source>
        <strain evidence="4">ATCC 38472_TT</strain>
    </source>
</reference>
<dbReference type="Gene3D" id="2.30.29.30">
    <property type="entry name" value="Pleckstrin-homology domain (PH domain)/Phosphotyrosine-binding domain (PTB)"/>
    <property type="match status" value="1"/>
</dbReference>
<dbReference type="OrthoDB" id="294251at2759"/>
<feature type="compositionally biased region" description="Basic residues" evidence="1">
    <location>
        <begin position="141"/>
        <end position="151"/>
    </location>
</feature>
<evidence type="ECO:0000259" key="3">
    <source>
        <dbReference type="PROSITE" id="PS50086"/>
    </source>
</evidence>
<evidence type="ECO:0000256" key="1">
    <source>
        <dbReference type="SAM" id="MobiDB-lite"/>
    </source>
</evidence>
<gene>
    <name evidence="4" type="ORF">Poli38472_000399</name>
</gene>
<feature type="domain" description="Rab-GAP TBC" evidence="3">
    <location>
        <begin position="199"/>
        <end position="464"/>
    </location>
</feature>
<dbReference type="SUPFAM" id="SSF47923">
    <property type="entry name" value="Ypt/Rab-GAP domain of gyp1p"/>
    <property type="match status" value="2"/>
</dbReference>
<dbReference type="GO" id="GO:0005096">
    <property type="term" value="F:GTPase activator activity"/>
    <property type="evidence" value="ECO:0007669"/>
    <property type="project" value="TreeGrafter"/>
</dbReference>
<dbReference type="GO" id="GO:0005773">
    <property type="term" value="C:vacuole"/>
    <property type="evidence" value="ECO:0007669"/>
    <property type="project" value="UniProtKB-ARBA"/>
</dbReference>
<dbReference type="PROSITE" id="PS50086">
    <property type="entry name" value="TBC_RABGAP"/>
    <property type="match status" value="1"/>
</dbReference>
<dbReference type="GO" id="GO:0031267">
    <property type="term" value="F:small GTPase binding"/>
    <property type="evidence" value="ECO:0007669"/>
    <property type="project" value="TreeGrafter"/>
</dbReference>
<dbReference type="InterPro" id="IPR000195">
    <property type="entry name" value="Rab-GAP-TBC_dom"/>
</dbReference>
<dbReference type="Gene3D" id="1.10.10.750">
    <property type="entry name" value="Ypt/Rab-GAP domain of gyp1p, domain 1"/>
    <property type="match status" value="1"/>
</dbReference>
<dbReference type="InterPro" id="IPR035969">
    <property type="entry name" value="Rab-GAP_TBC_sf"/>
</dbReference>
<dbReference type="FunFam" id="1.10.472.80:FF:000006">
    <property type="entry name" value="TBC1 domain family member 14"/>
    <property type="match status" value="1"/>
</dbReference>
<dbReference type="Proteomes" id="UP000794436">
    <property type="component" value="Unassembled WGS sequence"/>
</dbReference>
<evidence type="ECO:0000313" key="5">
    <source>
        <dbReference type="Proteomes" id="UP000794436"/>
    </source>
</evidence>
<keyword evidence="5" id="KW-1185">Reference proteome</keyword>
<protein>
    <submittedName>
        <fullName evidence="4">Uncharacterized protein</fullName>
    </submittedName>
</protein>
<feature type="region of interest" description="Disordered" evidence="1">
    <location>
        <begin position="134"/>
        <end position="162"/>
    </location>
</feature>
<dbReference type="SMART" id="SM00164">
    <property type="entry name" value="TBC"/>
    <property type="match status" value="1"/>
</dbReference>
<name>A0A8K1CDN4_PYTOL</name>
<dbReference type="PANTHER" id="PTHR47219:SF9">
    <property type="entry name" value="GTPASE ACTIVATING PROTEIN AND CENTROSOME-ASSOCIATED, ISOFORM B"/>
    <property type="match status" value="1"/>
</dbReference>
<dbReference type="Pfam" id="PF00566">
    <property type="entry name" value="RabGAP-TBC"/>
    <property type="match status" value="1"/>
</dbReference>
<dbReference type="InterPro" id="IPR001849">
    <property type="entry name" value="PH_domain"/>
</dbReference>
<dbReference type="PROSITE" id="PS50003">
    <property type="entry name" value="PH_DOMAIN"/>
    <property type="match status" value="1"/>
</dbReference>
<dbReference type="SMART" id="SM00233">
    <property type="entry name" value="PH"/>
    <property type="match status" value="1"/>
</dbReference>
<organism evidence="4 5">
    <name type="scientific">Pythium oligandrum</name>
    <name type="common">Mycoparasitic fungus</name>
    <dbReference type="NCBI Taxonomy" id="41045"/>
    <lineage>
        <taxon>Eukaryota</taxon>
        <taxon>Sar</taxon>
        <taxon>Stramenopiles</taxon>
        <taxon>Oomycota</taxon>
        <taxon>Peronosporomycetes</taxon>
        <taxon>Pythiales</taxon>
        <taxon>Pythiaceae</taxon>
        <taxon>Pythium</taxon>
    </lineage>
</organism>
<proteinExistence type="predicted"/>
<evidence type="ECO:0000259" key="2">
    <source>
        <dbReference type="PROSITE" id="PS50003"/>
    </source>
</evidence>
<dbReference type="SUPFAM" id="SSF50729">
    <property type="entry name" value="PH domain-like"/>
    <property type="match status" value="1"/>
</dbReference>
<dbReference type="PANTHER" id="PTHR47219">
    <property type="entry name" value="RAB GTPASE-ACTIVATING PROTEIN 1-LIKE"/>
    <property type="match status" value="1"/>
</dbReference>
<dbReference type="Gene3D" id="1.10.472.80">
    <property type="entry name" value="Ypt/Rab-GAP domain of gyp1p, domain 3"/>
    <property type="match status" value="1"/>
</dbReference>
<comment type="caution">
    <text evidence="4">The sequence shown here is derived from an EMBL/GenBank/DDBJ whole genome shotgun (WGS) entry which is preliminary data.</text>
</comment>
<dbReference type="GO" id="GO:0016192">
    <property type="term" value="P:vesicle-mediated transport"/>
    <property type="evidence" value="ECO:0007669"/>
    <property type="project" value="UniProtKB-ARBA"/>
</dbReference>
<dbReference type="EMBL" id="SPLM01000108">
    <property type="protein sequence ID" value="TMW60357.1"/>
    <property type="molecule type" value="Genomic_DNA"/>
</dbReference>
<accession>A0A8K1CDN4</accession>
<feature type="domain" description="PH" evidence="2">
    <location>
        <begin position="8"/>
        <end position="104"/>
    </location>
</feature>
<sequence>MSVTPPYEVIQQGYLHKQSKHLKVWKVRYFILTKLELLYAKKSGKKTKLCAKIQDAQVIDDQNAVMHVGNYVIEVRAGGQKIYLSATTEQERLNWVMMMRSLQSEGSSHSATFVNGGSDTVSLLRRPASDTMLSLAATPTGRRKSMRRRKSISKERREERKRRVLPKLKKSFSEVWLEDLLVQTDRKDSPLVEALCFAGIPKELRGRVWSWVLGNKLQVNEELFLICKARALAVQQEMSLKKEADTIALKSVNPGSSTSLSSGGSCPQIDVDDMNDDLSELPILAEEKEDGELNRTMLYDAVDVAEKLVARGERSIRLVGVDMPRTFGHHPLFQTGTDGTTRTTEVLEAYICYRPDLGYVQGMSYLAAALCFHMDSFTAFKAMVSLLSNSVLFDMFRMEAKRTFHYIGVYDRILEHELPRLHAHFQNNGIDAQMYAVDWALTLFTRSLPLNLALRIWDCFVLLGTPFFFQASMGILSLFEERMLAMQPEEMMRFLHHIPKTTSSTDLFTAIDSVSLSCAEITAILAGEEARPWTPDSGRHIEVKYPETYD</sequence>
<dbReference type="Pfam" id="PF00169">
    <property type="entry name" value="PH"/>
    <property type="match status" value="1"/>
</dbReference>
<dbReference type="AlphaFoldDB" id="A0A8K1CDN4"/>
<dbReference type="InterPro" id="IPR050302">
    <property type="entry name" value="Rab_GAP_TBC_domain"/>
</dbReference>
<dbReference type="GO" id="GO:0031410">
    <property type="term" value="C:cytoplasmic vesicle"/>
    <property type="evidence" value="ECO:0007669"/>
    <property type="project" value="UniProtKB-ARBA"/>
</dbReference>
<evidence type="ECO:0000313" key="4">
    <source>
        <dbReference type="EMBL" id="TMW60357.1"/>
    </source>
</evidence>